<evidence type="ECO:0000313" key="7">
    <source>
        <dbReference type="Proteomes" id="UP001529510"/>
    </source>
</evidence>
<evidence type="ECO:0000256" key="1">
    <source>
        <dbReference type="ARBA" id="ARBA00004496"/>
    </source>
</evidence>
<gene>
    <name evidence="6" type="ORF">M9458_047208</name>
</gene>
<proteinExistence type="predicted"/>
<feature type="non-terminal residue" evidence="6">
    <location>
        <position position="71"/>
    </location>
</feature>
<evidence type="ECO:0000256" key="4">
    <source>
        <dbReference type="SAM" id="Coils"/>
    </source>
</evidence>
<dbReference type="AlphaFoldDB" id="A0ABD0NCW9"/>
<evidence type="ECO:0000256" key="2">
    <source>
        <dbReference type="ARBA" id="ARBA00022490"/>
    </source>
</evidence>
<reference evidence="6 7" key="1">
    <citation type="submission" date="2024-05" db="EMBL/GenBank/DDBJ databases">
        <title>Genome sequencing and assembly of Indian major carp, Cirrhinus mrigala (Hamilton, 1822).</title>
        <authorList>
            <person name="Mohindra V."/>
            <person name="Chowdhury L.M."/>
            <person name="Lal K."/>
            <person name="Jena J.K."/>
        </authorList>
    </citation>
    <scope>NUCLEOTIDE SEQUENCE [LARGE SCALE GENOMIC DNA]</scope>
    <source>
        <strain evidence="6">CM1030</strain>
        <tissue evidence="6">Blood</tissue>
    </source>
</reference>
<evidence type="ECO:0000313" key="6">
    <source>
        <dbReference type="EMBL" id="KAL0159132.1"/>
    </source>
</evidence>
<comment type="caution">
    <text evidence="6">The sequence shown here is derived from an EMBL/GenBank/DDBJ whole genome shotgun (WGS) entry which is preliminary data.</text>
</comment>
<dbReference type="InterPro" id="IPR021774">
    <property type="entry name" value="CUPID"/>
</dbReference>
<dbReference type="GO" id="GO:0005737">
    <property type="term" value="C:cytoplasm"/>
    <property type="evidence" value="ECO:0007669"/>
    <property type="project" value="UniProtKB-SubCell"/>
</dbReference>
<dbReference type="PANTHER" id="PTHR46079:SF1">
    <property type="entry name" value="FERM DOMAIN-CONTAINING PROTEIN 4B"/>
    <property type="match status" value="1"/>
</dbReference>
<protein>
    <recommendedName>
        <fullName evidence="5">Cytohesin Ubiquitin Protein Inducing domain-containing protein</fullName>
    </recommendedName>
</protein>
<feature type="domain" description="Cytohesin Ubiquitin Protein Inducing" evidence="5">
    <location>
        <begin position="1"/>
        <end position="27"/>
    </location>
</feature>
<dbReference type="PANTHER" id="PTHR46079">
    <property type="entry name" value="FERM DOMAIN-CONTAINING PROTEIN 4"/>
    <property type="match status" value="1"/>
</dbReference>
<sequence>NLESRFALQQKIVEAAKKLAAETDISKLVRKKRRRNCLDAMQKLQEIEDEMNQYRLKKGQKPTQRASVIIA</sequence>
<feature type="non-terminal residue" evidence="6">
    <location>
        <position position="1"/>
    </location>
</feature>
<evidence type="ECO:0000256" key="3">
    <source>
        <dbReference type="ARBA" id="ARBA00023054"/>
    </source>
</evidence>
<feature type="coiled-coil region" evidence="4">
    <location>
        <begin position="30"/>
        <end position="57"/>
    </location>
</feature>
<keyword evidence="2" id="KW-0963">Cytoplasm</keyword>
<organism evidence="6 7">
    <name type="scientific">Cirrhinus mrigala</name>
    <name type="common">Mrigala</name>
    <dbReference type="NCBI Taxonomy" id="683832"/>
    <lineage>
        <taxon>Eukaryota</taxon>
        <taxon>Metazoa</taxon>
        <taxon>Chordata</taxon>
        <taxon>Craniata</taxon>
        <taxon>Vertebrata</taxon>
        <taxon>Euteleostomi</taxon>
        <taxon>Actinopterygii</taxon>
        <taxon>Neopterygii</taxon>
        <taxon>Teleostei</taxon>
        <taxon>Ostariophysi</taxon>
        <taxon>Cypriniformes</taxon>
        <taxon>Cyprinidae</taxon>
        <taxon>Labeoninae</taxon>
        <taxon>Labeonini</taxon>
        <taxon>Cirrhinus</taxon>
    </lineage>
</organism>
<keyword evidence="7" id="KW-1185">Reference proteome</keyword>
<comment type="subcellular location">
    <subcellularLocation>
        <location evidence="1">Cytoplasm</location>
    </subcellularLocation>
</comment>
<dbReference type="InterPro" id="IPR047176">
    <property type="entry name" value="FRMD4A/B"/>
</dbReference>
<evidence type="ECO:0000259" key="5">
    <source>
        <dbReference type="Pfam" id="PF11819"/>
    </source>
</evidence>
<dbReference type="EMBL" id="JAMKFB020000023">
    <property type="protein sequence ID" value="KAL0159132.1"/>
    <property type="molecule type" value="Genomic_DNA"/>
</dbReference>
<dbReference type="Proteomes" id="UP001529510">
    <property type="component" value="Unassembled WGS sequence"/>
</dbReference>
<name>A0ABD0NCW9_CIRMR</name>
<dbReference type="Pfam" id="PF11819">
    <property type="entry name" value="CUPID"/>
    <property type="match status" value="1"/>
</dbReference>
<accession>A0ABD0NCW9</accession>
<keyword evidence="3 4" id="KW-0175">Coiled coil</keyword>